<name>A0AAD3CUV2_9STRA</name>
<dbReference type="EMBL" id="BLLK01000045">
    <property type="protein sequence ID" value="GFH52553.1"/>
    <property type="molecule type" value="Genomic_DNA"/>
</dbReference>
<dbReference type="AlphaFoldDB" id="A0AAD3CUV2"/>
<dbReference type="SUPFAM" id="SSF69304">
    <property type="entry name" value="Tricorn protease N-terminal domain"/>
    <property type="match status" value="1"/>
</dbReference>
<organism evidence="1 2">
    <name type="scientific">Chaetoceros tenuissimus</name>
    <dbReference type="NCBI Taxonomy" id="426638"/>
    <lineage>
        <taxon>Eukaryota</taxon>
        <taxon>Sar</taxon>
        <taxon>Stramenopiles</taxon>
        <taxon>Ochrophyta</taxon>
        <taxon>Bacillariophyta</taxon>
        <taxon>Coscinodiscophyceae</taxon>
        <taxon>Chaetocerotophycidae</taxon>
        <taxon>Chaetocerotales</taxon>
        <taxon>Chaetocerotaceae</taxon>
        <taxon>Chaetoceros</taxon>
    </lineage>
</organism>
<accession>A0AAD3CUV2</accession>
<evidence type="ECO:0000313" key="2">
    <source>
        <dbReference type="Proteomes" id="UP001054902"/>
    </source>
</evidence>
<gene>
    <name evidence="1" type="ORF">CTEN210_09029</name>
</gene>
<dbReference type="Proteomes" id="UP001054902">
    <property type="component" value="Unassembled WGS sequence"/>
</dbReference>
<sequence length="223" mass="24811">MTWVQIGDTIDSGISRKMAINDDGSQICFSTDYVGNSGPGVFLSVYRLVTDSSEVSWKQIGGYLADGGGYYGWYNINFDMNSSDNRIIVGYSDGSGRYYNGDAKVLEYNEELNEWKQVANDLGDGTHVKMSADGNTVAVGRHFDMAYFFSGGETPCCDTYVKVYSLTQRDGELHWEKAATINAGPRYYFGYQFVATSALDRFAVAAKESYSVFDVTFSDQERE</sequence>
<comment type="caution">
    <text evidence="1">The sequence shown here is derived from an EMBL/GenBank/DDBJ whole genome shotgun (WGS) entry which is preliminary data.</text>
</comment>
<proteinExistence type="predicted"/>
<evidence type="ECO:0000313" key="1">
    <source>
        <dbReference type="EMBL" id="GFH52553.1"/>
    </source>
</evidence>
<protein>
    <submittedName>
        <fullName evidence="1">Uncharacterized protein</fullName>
    </submittedName>
</protein>
<keyword evidence="2" id="KW-1185">Reference proteome</keyword>
<reference evidence="1 2" key="1">
    <citation type="journal article" date="2021" name="Sci. Rep.">
        <title>The genome of the diatom Chaetoceros tenuissimus carries an ancient integrated fragment of an extant virus.</title>
        <authorList>
            <person name="Hongo Y."/>
            <person name="Kimura K."/>
            <person name="Takaki Y."/>
            <person name="Yoshida Y."/>
            <person name="Baba S."/>
            <person name="Kobayashi G."/>
            <person name="Nagasaki K."/>
            <person name="Hano T."/>
            <person name="Tomaru Y."/>
        </authorList>
    </citation>
    <scope>NUCLEOTIDE SEQUENCE [LARGE SCALE GENOMIC DNA]</scope>
    <source>
        <strain evidence="1 2">NIES-3715</strain>
    </source>
</reference>